<dbReference type="InterPro" id="IPR002156">
    <property type="entry name" value="RNaseH_domain"/>
</dbReference>
<dbReference type="EMBL" id="JASCZI010001428">
    <property type="protein sequence ID" value="MED6114955.1"/>
    <property type="molecule type" value="Genomic_DNA"/>
</dbReference>
<accession>A0ABU6QSE8</accession>
<dbReference type="PANTHER" id="PTHR34023">
    <property type="entry name" value="RNASE H DOMAIN-CONTAINING PROTEIN"/>
    <property type="match status" value="1"/>
</dbReference>
<evidence type="ECO:0000313" key="3">
    <source>
        <dbReference type="Proteomes" id="UP001341840"/>
    </source>
</evidence>
<dbReference type="Proteomes" id="UP001341840">
    <property type="component" value="Unassembled WGS sequence"/>
</dbReference>
<organism evidence="2 3">
    <name type="scientific">Stylosanthes scabra</name>
    <dbReference type="NCBI Taxonomy" id="79078"/>
    <lineage>
        <taxon>Eukaryota</taxon>
        <taxon>Viridiplantae</taxon>
        <taxon>Streptophyta</taxon>
        <taxon>Embryophyta</taxon>
        <taxon>Tracheophyta</taxon>
        <taxon>Spermatophyta</taxon>
        <taxon>Magnoliopsida</taxon>
        <taxon>eudicotyledons</taxon>
        <taxon>Gunneridae</taxon>
        <taxon>Pentapetalae</taxon>
        <taxon>rosids</taxon>
        <taxon>fabids</taxon>
        <taxon>Fabales</taxon>
        <taxon>Fabaceae</taxon>
        <taxon>Papilionoideae</taxon>
        <taxon>50 kb inversion clade</taxon>
        <taxon>dalbergioids sensu lato</taxon>
        <taxon>Dalbergieae</taxon>
        <taxon>Pterocarpus clade</taxon>
        <taxon>Stylosanthes</taxon>
    </lineage>
</organism>
<dbReference type="Gene3D" id="3.30.420.10">
    <property type="entry name" value="Ribonuclease H-like superfamily/Ribonuclease H"/>
    <property type="match status" value="1"/>
</dbReference>
<name>A0ABU6QSE8_9FABA</name>
<dbReference type="PANTHER" id="PTHR34023:SF4">
    <property type="entry name" value="RNASE H TYPE-1 DOMAIN-CONTAINING PROTEIN"/>
    <property type="match status" value="1"/>
</dbReference>
<dbReference type="Pfam" id="PF13456">
    <property type="entry name" value="RVT_3"/>
    <property type="match status" value="1"/>
</dbReference>
<dbReference type="InterPro" id="IPR036397">
    <property type="entry name" value="RNaseH_sf"/>
</dbReference>
<dbReference type="InterPro" id="IPR012337">
    <property type="entry name" value="RNaseH-like_sf"/>
</dbReference>
<proteinExistence type="predicted"/>
<protein>
    <recommendedName>
        <fullName evidence="1">RNase H type-1 domain-containing protein</fullName>
    </recommendedName>
</protein>
<dbReference type="InterPro" id="IPR044730">
    <property type="entry name" value="RNase_H-like_dom_plant"/>
</dbReference>
<evidence type="ECO:0000313" key="2">
    <source>
        <dbReference type="EMBL" id="MED6114955.1"/>
    </source>
</evidence>
<gene>
    <name evidence="2" type="ORF">PIB30_085489</name>
</gene>
<comment type="caution">
    <text evidence="2">The sequence shown here is derived from an EMBL/GenBank/DDBJ whole genome shotgun (WGS) entry which is preliminary data.</text>
</comment>
<evidence type="ECO:0000259" key="1">
    <source>
        <dbReference type="Pfam" id="PF13456"/>
    </source>
</evidence>
<dbReference type="SUPFAM" id="SSF53098">
    <property type="entry name" value="Ribonuclease H-like"/>
    <property type="match status" value="1"/>
</dbReference>
<feature type="domain" description="RNase H type-1" evidence="1">
    <location>
        <begin position="1"/>
        <end position="72"/>
    </location>
</feature>
<keyword evidence="3" id="KW-1185">Reference proteome</keyword>
<sequence>GLEIAWAKEHKLIIVETDSKGALELIENPPLRHPSLSRTLRAIRRLIQRYWSVKVKHQLREANKVVDRLANLVLDTEETSLVLEHPPMDISFDLLADVCGTMFPRSL</sequence>
<feature type="non-terminal residue" evidence="2">
    <location>
        <position position="1"/>
    </location>
</feature>
<reference evidence="2 3" key="1">
    <citation type="journal article" date="2023" name="Plants (Basel)">
        <title>Bridging the Gap: Combining Genomics and Transcriptomics Approaches to Understand Stylosanthes scabra, an Orphan Legume from the Brazilian Caatinga.</title>
        <authorList>
            <person name="Ferreira-Neto J.R.C."/>
            <person name="da Silva M.D."/>
            <person name="Binneck E."/>
            <person name="de Melo N.F."/>
            <person name="da Silva R.H."/>
            <person name="de Melo A.L.T.M."/>
            <person name="Pandolfi V."/>
            <person name="Bustamante F.O."/>
            <person name="Brasileiro-Vidal A.C."/>
            <person name="Benko-Iseppon A.M."/>
        </authorList>
    </citation>
    <scope>NUCLEOTIDE SEQUENCE [LARGE SCALE GENOMIC DNA]</scope>
    <source>
        <tissue evidence="2">Leaves</tissue>
    </source>
</reference>
<dbReference type="CDD" id="cd06222">
    <property type="entry name" value="RNase_H_like"/>
    <property type="match status" value="1"/>
</dbReference>